<dbReference type="Proteomes" id="UP001374584">
    <property type="component" value="Unassembled WGS sequence"/>
</dbReference>
<organism evidence="1 2">
    <name type="scientific">Phaseolus coccineus</name>
    <name type="common">Scarlet runner bean</name>
    <name type="synonym">Phaseolus multiflorus</name>
    <dbReference type="NCBI Taxonomy" id="3886"/>
    <lineage>
        <taxon>Eukaryota</taxon>
        <taxon>Viridiplantae</taxon>
        <taxon>Streptophyta</taxon>
        <taxon>Embryophyta</taxon>
        <taxon>Tracheophyta</taxon>
        <taxon>Spermatophyta</taxon>
        <taxon>Magnoliopsida</taxon>
        <taxon>eudicotyledons</taxon>
        <taxon>Gunneridae</taxon>
        <taxon>Pentapetalae</taxon>
        <taxon>rosids</taxon>
        <taxon>fabids</taxon>
        <taxon>Fabales</taxon>
        <taxon>Fabaceae</taxon>
        <taxon>Papilionoideae</taxon>
        <taxon>50 kb inversion clade</taxon>
        <taxon>NPAAA clade</taxon>
        <taxon>indigoferoid/millettioid clade</taxon>
        <taxon>Phaseoleae</taxon>
        <taxon>Phaseolus</taxon>
    </lineage>
</organism>
<name>A0AAN9LD87_PHACN</name>
<evidence type="ECO:0000313" key="1">
    <source>
        <dbReference type="EMBL" id="KAK7332124.1"/>
    </source>
</evidence>
<protein>
    <submittedName>
        <fullName evidence="1">Uncharacterized protein</fullName>
    </submittedName>
</protein>
<evidence type="ECO:0000313" key="2">
    <source>
        <dbReference type="Proteomes" id="UP001374584"/>
    </source>
</evidence>
<dbReference type="AlphaFoldDB" id="A0AAN9LD87"/>
<sequence>MIDWVKSVAIKQTLCVLLHLRASQAKSPFPEATILSLPQWAPHLIHIIPVTSAYQDFQPHLPLISHHVFHADVTPPLLHVLPGLLLFIINPASLLRSPRRFFVFVQNSAPRIVHQFREYAIVRANLYLTPRKNRLRGE</sequence>
<accession>A0AAN9LD87</accession>
<dbReference type="EMBL" id="JAYMYR010000011">
    <property type="protein sequence ID" value="KAK7332124.1"/>
    <property type="molecule type" value="Genomic_DNA"/>
</dbReference>
<proteinExistence type="predicted"/>
<keyword evidence="2" id="KW-1185">Reference proteome</keyword>
<gene>
    <name evidence="1" type="ORF">VNO80_28872</name>
</gene>
<comment type="caution">
    <text evidence="1">The sequence shown here is derived from an EMBL/GenBank/DDBJ whole genome shotgun (WGS) entry which is preliminary data.</text>
</comment>
<reference evidence="1 2" key="1">
    <citation type="submission" date="2024-01" db="EMBL/GenBank/DDBJ databases">
        <title>The genomes of 5 underutilized Papilionoideae crops provide insights into root nodulation and disease resistanc.</title>
        <authorList>
            <person name="Jiang F."/>
        </authorList>
    </citation>
    <scope>NUCLEOTIDE SEQUENCE [LARGE SCALE GENOMIC DNA]</scope>
    <source>
        <strain evidence="1">JINMINGXINNONG_FW02</strain>
        <tissue evidence="1">Leaves</tissue>
    </source>
</reference>